<organism evidence="6 7">
    <name type="scientific">Pseudidiomarina homiensis</name>
    <dbReference type="NCBI Taxonomy" id="364198"/>
    <lineage>
        <taxon>Bacteria</taxon>
        <taxon>Pseudomonadati</taxon>
        <taxon>Pseudomonadota</taxon>
        <taxon>Gammaproteobacteria</taxon>
        <taxon>Alteromonadales</taxon>
        <taxon>Idiomarinaceae</taxon>
        <taxon>Pseudidiomarina</taxon>
    </lineage>
</organism>
<dbReference type="EMBL" id="PIPX01000002">
    <property type="protein sequence ID" value="RUO53655.1"/>
    <property type="molecule type" value="Genomic_DNA"/>
</dbReference>
<comment type="caution">
    <text evidence="6">The sequence shown here is derived from an EMBL/GenBank/DDBJ whole genome shotgun (WGS) entry which is preliminary data.</text>
</comment>
<dbReference type="InterPro" id="IPR029046">
    <property type="entry name" value="LolA/LolB/LppX"/>
</dbReference>
<keyword evidence="3 5" id="KW-0732">Signal</keyword>
<evidence type="ECO:0000256" key="3">
    <source>
        <dbReference type="ARBA" id="ARBA00022729"/>
    </source>
</evidence>
<keyword evidence="4" id="KW-0653">Protein transport</keyword>
<sequence length="188" mass="20548">MTPSVLLRTLIIGALLWSSCAHANEQPLAPEVLAFLQQQQQPLPFAVDFEQQRTIQGLPRALLSSGTLTVAADKVVWHTKEPLDQRLVITATGIQPDGETAMRGSAVIAQLLLAVLQGDAEAIDKNFSVQLAADCLTLTPKLEQLQQFVQDIESCGNSSIERIQLIEQQGNRSSITFHYEAHNGVDTH</sequence>
<name>A0A432XY14_9GAMM</name>
<dbReference type="Proteomes" id="UP000287649">
    <property type="component" value="Unassembled WGS sequence"/>
</dbReference>
<reference evidence="7" key="1">
    <citation type="journal article" date="2018" name="Front. Microbiol.">
        <title>Genome-Based Analysis Reveals the Taxonomy and Diversity of the Family Idiomarinaceae.</title>
        <authorList>
            <person name="Liu Y."/>
            <person name="Lai Q."/>
            <person name="Shao Z."/>
        </authorList>
    </citation>
    <scope>NUCLEOTIDE SEQUENCE [LARGE SCALE GENOMIC DNA]</scope>
    <source>
        <strain evidence="7">PO-M2</strain>
    </source>
</reference>
<feature type="chain" id="PRO_5019502124" description="Outer membrane lipoprotein carrier protein LolA" evidence="5">
    <location>
        <begin position="24"/>
        <end position="188"/>
    </location>
</feature>
<comment type="subunit">
    <text evidence="1">Monomer.</text>
</comment>
<evidence type="ECO:0008006" key="8">
    <source>
        <dbReference type="Google" id="ProtNLM"/>
    </source>
</evidence>
<dbReference type="SUPFAM" id="SSF89392">
    <property type="entry name" value="Prokaryotic lipoproteins and lipoprotein localization factors"/>
    <property type="match status" value="1"/>
</dbReference>
<evidence type="ECO:0000313" key="6">
    <source>
        <dbReference type="EMBL" id="RUO53655.1"/>
    </source>
</evidence>
<gene>
    <name evidence="6" type="ORF">CWI70_10790</name>
</gene>
<dbReference type="OrthoDB" id="5768907at2"/>
<keyword evidence="7" id="KW-1185">Reference proteome</keyword>
<evidence type="ECO:0000256" key="2">
    <source>
        <dbReference type="ARBA" id="ARBA00022448"/>
    </source>
</evidence>
<evidence type="ECO:0000256" key="1">
    <source>
        <dbReference type="ARBA" id="ARBA00011245"/>
    </source>
</evidence>
<dbReference type="CDD" id="cd16325">
    <property type="entry name" value="LolA"/>
    <property type="match status" value="1"/>
</dbReference>
<evidence type="ECO:0000313" key="7">
    <source>
        <dbReference type="Proteomes" id="UP000287649"/>
    </source>
</evidence>
<proteinExistence type="predicted"/>
<dbReference type="InterPro" id="IPR004564">
    <property type="entry name" value="OM_lipoprot_carrier_LolA-like"/>
</dbReference>
<accession>A0A432XY14</accession>
<dbReference type="Pfam" id="PF03548">
    <property type="entry name" value="LolA"/>
    <property type="match status" value="1"/>
</dbReference>
<keyword evidence="2" id="KW-0813">Transport</keyword>
<protein>
    <recommendedName>
        <fullName evidence="8">Outer membrane lipoprotein carrier protein LolA</fullName>
    </recommendedName>
</protein>
<evidence type="ECO:0000256" key="4">
    <source>
        <dbReference type="ARBA" id="ARBA00022927"/>
    </source>
</evidence>
<dbReference type="Gene3D" id="2.50.20.10">
    <property type="entry name" value="Lipoprotein localisation LolA/LolB/LppX"/>
    <property type="match status" value="1"/>
</dbReference>
<dbReference type="RefSeq" id="WP_126773598.1">
    <property type="nucleotide sequence ID" value="NZ_PIPX01000002.1"/>
</dbReference>
<dbReference type="GO" id="GO:0015031">
    <property type="term" value="P:protein transport"/>
    <property type="evidence" value="ECO:0007669"/>
    <property type="project" value="UniProtKB-KW"/>
</dbReference>
<dbReference type="AlphaFoldDB" id="A0A432XY14"/>
<evidence type="ECO:0000256" key="5">
    <source>
        <dbReference type="SAM" id="SignalP"/>
    </source>
</evidence>
<feature type="signal peptide" evidence="5">
    <location>
        <begin position="1"/>
        <end position="23"/>
    </location>
</feature>